<feature type="region of interest" description="Disordered" evidence="1">
    <location>
        <begin position="18"/>
        <end position="99"/>
    </location>
</feature>
<dbReference type="GO" id="GO:0003677">
    <property type="term" value="F:DNA binding"/>
    <property type="evidence" value="ECO:0007669"/>
    <property type="project" value="TreeGrafter"/>
</dbReference>
<dbReference type="GeneID" id="34583512"/>
<dbReference type="RefSeq" id="XP_022505361.1">
    <property type="nucleotide sequence ID" value="XM_022638396.1"/>
</dbReference>
<feature type="region of interest" description="Disordered" evidence="1">
    <location>
        <begin position="164"/>
        <end position="269"/>
    </location>
</feature>
<accession>A0A178DDS9</accession>
<dbReference type="PANTHER" id="PTHR23389">
    <property type="entry name" value="CHROMOSOME TRANSMISSION FIDELITY FACTOR 18"/>
    <property type="match status" value="1"/>
</dbReference>
<feature type="region of interest" description="Disordered" evidence="1">
    <location>
        <begin position="1032"/>
        <end position="1059"/>
    </location>
</feature>
<feature type="compositionally biased region" description="Polar residues" evidence="1">
    <location>
        <begin position="341"/>
        <end position="359"/>
    </location>
</feature>
<comment type="caution">
    <text evidence="3">The sequence shown here is derived from an EMBL/GenBank/DDBJ whole genome shotgun (WGS) entry which is preliminary data.</text>
</comment>
<dbReference type="AlphaFoldDB" id="A0A178DDS9"/>
<evidence type="ECO:0000259" key="2">
    <source>
        <dbReference type="SMART" id="SM00382"/>
    </source>
</evidence>
<dbReference type="InterPro" id="IPR003959">
    <property type="entry name" value="ATPase_AAA_core"/>
</dbReference>
<feature type="compositionally biased region" description="Polar residues" evidence="1">
    <location>
        <begin position="51"/>
        <end position="65"/>
    </location>
</feature>
<dbReference type="Pfam" id="PF00004">
    <property type="entry name" value="AAA"/>
    <property type="match status" value="1"/>
</dbReference>
<feature type="compositionally biased region" description="Polar residues" evidence="1">
    <location>
        <begin position="668"/>
        <end position="682"/>
    </location>
</feature>
<evidence type="ECO:0000313" key="3">
    <source>
        <dbReference type="EMBL" id="OAL40349.1"/>
    </source>
</evidence>
<dbReference type="GO" id="GO:0016887">
    <property type="term" value="F:ATP hydrolysis activity"/>
    <property type="evidence" value="ECO:0007669"/>
    <property type="project" value="InterPro"/>
</dbReference>
<dbReference type="SUPFAM" id="SSF52540">
    <property type="entry name" value="P-loop containing nucleoside triphosphate hydrolases"/>
    <property type="match status" value="1"/>
</dbReference>
<sequence length="1123" mass="124133">MATLLDYGAVPEHRSHMHPFFRKAAAPNDSSSQGPLPRIRGLDGAGEDDPPNNNEEQSCNPSNVIRTEATEAAPSRTWSVEEGDDLEHENTRIKRRRVSTSSVHSLTVTTETSHTSQMTWQDQLQAAAQTCDDIQPPHDCAEDQTVADRPFFCDNGSRIQLSQPTLSAEGCITSQRTTPDSRPSLSSSSNPAEIDLTKSPDRHHRPPDNTTDDPSAMESERGSTQRNKMMRSGHGKLIFSPKKSPKRASRSVANDTAGESGDAKKTARRYKKLEMKKGKLVSSLRITLSYSAPDSGSKIDAILSQDSEKSHIQGPQAQGKLAPQHPVVSKATHPFFLGRLSGNSQKQSDLKSETSSVANPSEDETTSRPKAPKPWKDIIFESRRTVHNKNAPVLLPVWPPTNIQHVQPSHAPRGAATVRTLSLSQPKFKQHAFRVNADEDILGNFSRCLEQNVDDRPIHTPERKIMGSKELARLTETLYGIDHQSKHQSASISRLGAVVESTRSSFDRGMAAGPQLWCHEYAPTCWQEVLEPQGKALHDWLSNLRVHQVQTGKLQPKAKPLTPKKRRKRKSEEMDDFIAYSDDEDARSLANGKNAILLTGPPGSGKTASIFAVAQQLGFEVFEIHPGMRRSARDIQDRVGDMTQNHLVQHRDTSSRRSSLSLEDSDTVYSTSGPLTDSQDSTADIMGRRKGGRQSKIGEVKETKETKSKSQKQSLVLFEEVDILYEEDKAFWSGVQSLIRTSKRPVILTCNSVNSVPMAELDLFAVLRYDIPQQDLAVQLLGSICAAEGHLLSKEVLQNLYLTKGQDLRASIMELNLWCQMTVGSQQGGLDWMLPFNGESQLMSDGSVTRIISQDTVTNGLDLLPADFDDVEDLIRFSQDNLGIPAQDWVRDNFCSIGTEANHVSALDDMLTLCEARSAMDLVDDTITPVVASTLWKCSNPAAAAVSDHTFHRNEVVRLYLGNLNESTTLQSSMCEAFEPLLEESRIGLPSSPGRKAPSLDNPSAISLVTEVAPYIRYIVSHDQRLEQVRNELHGSSQQGIKRQRRTRAARAALEGGNKKTVRRDKWFPEELDWAAVMRTGNEWPQAREADTWDNSPAQTPSSSAAMEAGAEAEADEPALFNP</sequence>
<dbReference type="InterPro" id="IPR003593">
    <property type="entry name" value="AAA+_ATPase"/>
</dbReference>
<dbReference type="GO" id="GO:0005634">
    <property type="term" value="C:nucleus"/>
    <property type="evidence" value="ECO:0007669"/>
    <property type="project" value="TreeGrafter"/>
</dbReference>
<evidence type="ECO:0000256" key="1">
    <source>
        <dbReference type="SAM" id="MobiDB-lite"/>
    </source>
</evidence>
<feature type="region of interest" description="Disordered" evidence="1">
    <location>
        <begin position="1083"/>
        <end position="1123"/>
    </location>
</feature>
<feature type="region of interest" description="Disordered" evidence="1">
    <location>
        <begin position="338"/>
        <end position="373"/>
    </location>
</feature>
<feature type="domain" description="AAA+ ATPase" evidence="2">
    <location>
        <begin position="592"/>
        <end position="770"/>
    </location>
</feature>
<feature type="compositionally biased region" description="Polar residues" evidence="1">
    <location>
        <begin position="164"/>
        <end position="180"/>
    </location>
</feature>
<name>A0A178DDS9_9EURO</name>
<organism evidence="3 4">
    <name type="scientific">Fonsecaea nubica</name>
    <dbReference type="NCBI Taxonomy" id="856822"/>
    <lineage>
        <taxon>Eukaryota</taxon>
        <taxon>Fungi</taxon>
        <taxon>Dikarya</taxon>
        <taxon>Ascomycota</taxon>
        <taxon>Pezizomycotina</taxon>
        <taxon>Eurotiomycetes</taxon>
        <taxon>Chaetothyriomycetidae</taxon>
        <taxon>Chaetothyriales</taxon>
        <taxon>Herpotrichiellaceae</taxon>
        <taxon>Fonsecaea</taxon>
    </lineage>
</organism>
<gene>
    <name evidence="3" type="ORF">AYO20_00085</name>
</gene>
<dbReference type="GO" id="GO:0005524">
    <property type="term" value="F:ATP binding"/>
    <property type="evidence" value="ECO:0007669"/>
    <property type="project" value="InterPro"/>
</dbReference>
<feature type="region of interest" description="Disordered" evidence="1">
    <location>
        <begin position="644"/>
        <end position="705"/>
    </location>
</feature>
<feature type="region of interest" description="Disordered" evidence="1">
    <location>
        <begin position="551"/>
        <end position="575"/>
    </location>
</feature>
<feature type="compositionally biased region" description="Basic and acidic residues" evidence="1">
    <location>
        <begin position="696"/>
        <end position="705"/>
    </location>
</feature>
<protein>
    <recommendedName>
        <fullName evidence="2">AAA+ ATPase domain-containing protein</fullName>
    </recommendedName>
</protein>
<feature type="compositionally biased region" description="Polar residues" evidence="1">
    <location>
        <begin position="1093"/>
        <end position="1104"/>
    </location>
</feature>
<dbReference type="OrthoDB" id="10064318at2759"/>
<dbReference type="SMART" id="SM00382">
    <property type="entry name" value="AAA"/>
    <property type="match status" value="1"/>
</dbReference>
<dbReference type="PANTHER" id="PTHR23389:SF21">
    <property type="entry name" value="ATPASE FAMILY AAA DOMAIN-CONTAINING PROTEIN 5"/>
    <property type="match status" value="1"/>
</dbReference>
<evidence type="ECO:0000313" key="4">
    <source>
        <dbReference type="Proteomes" id="UP000185904"/>
    </source>
</evidence>
<dbReference type="InterPro" id="IPR027417">
    <property type="entry name" value="P-loop_NTPase"/>
</dbReference>
<dbReference type="Proteomes" id="UP000185904">
    <property type="component" value="Unassembled WGS sequence"/>
</dbReference>
<keyword evidence="4" id="KW-1185">Reference proteome</keyword>
<dbReference type="Gene3D" id="3.40.50.300">
    <property type="entry name" value="P-loop containing nucleotide triphosphate hydrolases"/>
    <property type="match status" value="1"/>
</dbReference>
<proteinExistence type="predicted"/>
<reference evidence="3 4" key="1">
    <citation type="submission" date="2016-03" db="EMBL/GenBank/DDBJ databases">
        <title>The draft genome sequence of Fonsecaea nubica causative agent of cutaneous subcutaneous infection in human host.</title>
        <authorList>
            <person name="Costa F."/>
            <person name="Sybren D.H."/>
            <person name="Raittz R.T."/>
            <person name="Weiss V.A."/>
            <person name="Leao A.C."/>
            <person name="Gomes R."/>
            <person name="De Souza E.M."/>
            <person name="Pedrosa F.O."/>
            <person name="Steffens M.B."/>
            <person name="Bombassaro A."/>
            <person name="Tadra-Sfeir M.Z."/>
            <person name="Moreno L.F."/>
            <person name="Najafzadeh M.J."/>
            <person name="Felipe M.S."/>
            <person name="Teixeira M."/>
            <person name="Sun J."/>
            <person name="Xi L."/>
            <person name="Castro M.A."/>
            <person name="Vicente V.A."/>
        </authorList>
    </citation>
    <scope>NUCLEOTIDE SEQUENCE [LARGE SCALE GENOMIC DNA]</scope>
    <source>
        <strain evidence="3 4">CBS 269.64</strain>
    </source>
</reference>
<dbReference type="EMBL" id="LVCJ01000001">
    <property type="protein sequence ID" value="OAL40349.1"/>
    <property type="molecule type" value="Genomic_DNA"/>
</dbReference>